<keyword evidence="1" id="KW-0175">Coiled coil</keyword>
<keyword evidence="4" id="KW-1185">Reference proteome</keyword>
<dbReference type="EnsemblPlants" id="PGSC0003DMT400088627">
    <property type="protein sequence ID" value="PGSC0003DMT400088627"/>
    <property type="gene ID" value="PGSC0003DMG400038198"/>
</dbReference>
<evidence type="ECO:0000256" key="1">
    <source>
        <dbReference type="SAM" id="Coils"/>
    </source>
</evidence>
<dbReference type="Proteomes" id="UP000011115">
    <property type="component" value="Unassembled WGS sequence"/>
</dbReference>
<dbReference type="Gramene" id="PGSC0003DMT400088627">
    <property type="protein sequence ID" value="PGSC0003DMT400088627"/>
    <property type="gene ID" value="PGSC0003DMG400038198"/>
</dbReference>
<dbReference type="PaxDb" id="4113-PGSC0003DMT400088627"/>
<feature type="coiled-coil region" evidence="1">
    <location>
        <begin position="316"/>
        <end position="343"/>
    </location>
</feature>
<organism evidence="3 4">
    <name type="scientific">Solanum tuberosum</name>
    <name type="common">Potato</name>
    <dbReference type="NCBI Taxonomy" id="4113"/>
    <lineage>
        <taxon>Eukaryota</taxon>
        <taxon>Viridiplantae</taxon>
        <taxon>Streptophyta</taxon>
        <taxon>Embryophyta</taxon>
        <taxon>Tracheophyta</taxon>
        <taxon>Spermatophyta</taxon>
        <taxon>Magnoliopsida</taxon>
        <taxon>eudicotyledons</taxon>
        <taxon>Gunneridae</taxon>
        <taxon>Pentapetalae</taxon>
        <taxon>asterids</taxon>
        <taxon>lamiids</taxon>
        <taxon>Solanales</taxon>
        <taxon>Solanaceae</taxon>
        <taxon>Solanoideae</taxon>
        <taxon>Solaneae</taxon>
        <taxon>Solanum</taxon>
    </lineage>
</organism>
<evidence type="ECO:0008006" key="5">
    <source>
        <dbReference type="Google" id="ProtNLM"/>
    </source>
</evidence>
<evidence type="ECO:0000313" key="3">
    <source>
        <dbReference type="EnsemblPlants" id="PGSC0003DMT400088627"/>
    </source>
</evidence>
<evidence type="ECO:0000256" key="2">
    <source>
        <dbReference type="SAM" id="MobiDB-lite"/>
    </source>
</evidence>
<evidence type="ECO:0000313" key="4">
    <source>
        <dbReference type="Proteomes" id="UP000011115"/>
    </source>
</evidence>
<protein>
    <recommendedName>
        <fullName evidence="5">Polyprotein protein</fullName>
    </recommendedName>
</protein>
<sequence>MLATLMAQMDELAKKMAKIEIQCKRKDKYIPPHERRSLKDNEVKYLEGMLSIILHKDGFELKEGTLDMARPKVIRSSKLTQSQKKGITINDDAAAFKSNVAKLSSLSSKGKGKDKIVELSGASFDSMGFYINGITTYDSESMSSDEDKFIEARRNELRSKQLNVPSQIRNPQTTAQTTPVPEQAVILAPPRKILIAFFKAVEYVVVRGWKVDCDNEAINIALEALLLTPALGPSGISITTTTSTNTPGSSAAIYRPPLTHTSLLQMGKMALYADHWAACLEAVVPSIIQTALTDPMTPLNTTIEALAAKIAVCEHKQGSTSEIRFLKAAIAELREDVNHLKATDVSMVFGTLEMPAMPERPPTTTGYGDRAEKTEDS</sequence>
<dbReference type="AlphaFoldDB" id="M1DGD5"/>
<proteinExistence type="predicted"/>
<dbReference type="InParanoid" id="M1DGD5"/>
<accession>M1DGD5</accession>
<dbReference type="HOGENOM" id="CLU_029307_12_2_1"/>
<feature type="region of interest" description="Disordered" evidence="2">
    <location>
        <begin position="355"/>
        <end position="377"/>
    </location>
</feature>
<reference evidence="4" key="1">
    <citation type="journal article" date="2011" name="Nature">
        <title>Genome sequence and analysis of the tuber crop potato.</title>
        <authorList>
            <consortium name="The Potato Genome Sequencing Consortium"/>
        </authorList>
    </citation>
    <scope>NUCLEOTIDE SEQUENCE [LARGE SCALE GENOMIC DNA]</scope>
    <source>
        <strain evidence="4">cv. DM1-3 516 R44</strain>
    </source>
</reference>
<reference evidence="3" key="2">
    <citation type="submission" date="2015-06" db="UniProtKB">
        <authorList>
            <consortium name="EnsemblPlants"/>
        </authorList>
    </citation>
    <scope>IDENTIFICATION</scope>
    <source>
        <strain evidence="3">DM1-3 516 R44</strain>
    </source>
</reference>
<name>M1DGD5_SOLTU</name>